<feature type="transmembrane region" description="Helical" evidence="1">
    <location>
        <begin position="58"/>
        <end position="79"/>
    </location>
</feature>
<protein>
    <submittedName>
        <fullName evidence="2">Uncharacterized protein</fullName>
    </submittedName>
</protein>
<reference evidence="3" key="1">
    <citation type="journal article" date="2019" name="Int. J. Syst. Evol. Microbiol.">
        <title>The Global Catalogue of Microorganisms (GCM) 10K type strain sequencing project: providing services to taxonomists for standard genome sequencing and annotation.</title>
        <authorList>
            <consortium name="The Broad Institute Genomics Platform"/>
            <consortium name="The Broad Institute Genome Sequencing Center for Infectious Disease"/>
            <person name="Wu L."/>
            <person name="Ma J."/>
        </authorList>
    </citation>
    <scope>NUCLEOTIDE SEQUENCE [LARGE SCALE GENOMIC DNA]</scope>
    <source>
        <strain evidence="3">JCM 16981</strain>
    </source>
</reference>
<keyword evidence="3" id="KW-1185">Reference proteome</keyword>
<name>A0ABP7EPV0_9STAP</name>
<proteinExistence type="predicted"/>
<feature type="transmembrane region" description="Helical" evidence="1">
    <location>
        <begin position="28"/>
        <end position="51"/>
    </location>
</feature>
<evidence type="ECO:0000313" key="3">
    <source>
        <dbReference type="Proteomes" id="UP001500920"/>
    </source>
</evidence>
<evidence type="ECO:0000313" key="2">
    <source>
        <dbReference type="EMBL" id="GAA3720037.1"/>
    </source>
</evidence>
<evidence type="ECO:0000256" key="1">
    <source>
        <dbReference type="SAM" id="Phobius"/>
    </source>
</evidence>
<keyword evidence="1" id="KW-0812">Transmembrane</keyword>
<comment type="caution">
    <text evidence="2">The sequence shown here is derived from an EMBL/GenBank/DDBJ whole genome shotgun (WGS) entry which is preliminary data.</text>
</comment>
<dbReference type="EMBL" id="BAABCK010000014">
    <property type="protein sequence ID" value="GAA3720037.1"/>
    <property type="molecule type" value="Genomic_DNA"/>
</dbReference>
<accession>A0ABP7EPV0</accession>
<keyword evidence="1" id="KW-0472">Membrane</keyword>
<dbReference type="RefSeq" id="WP_344701616.1">
    <property type="nucleotide sequence ID" value="NZ_BAABCK010000014.1"/>
</dbReference>
<sequence length="81" mass="8920">MRQVILILLIVLNAISMFQLNQYGHGDLIALMSMRIILGVVTVMLSIAYILVRGSKSLVILSVVTALLALGHLLMILYINL</sequence>
<dbReference type="Proteomes" id="UP001500920">
    <property type="component" value="Unassembled WGS sequence"/>
</dbReference>
<keyword evidence="1" id="KW-1133">Transmembrane helix</keyword>
<gene>
    <name evidence="2" type="ORF">GCM10022378_07670</name>
</gene>
<organism evidence="2 3">
    <name type="scientific">Salinicoccus jeotgali</name>
    <dbReference type="NCBI Taxonomy" id="381634"/>
    <lineage>
        <taxon>Bacteria</taxon>
        <taxon>Bacillati</taxon>
        <taxon>Bacillota</taxon>
        <taxon>Bacilli</taxon>
        <taxon>Bacillales</taxon>
        <taxon>Staphylococcaceae</taxon>
        <taxon>Salinicoccus</taxon>
    </lineage>
</organism>